<dbReference type="EMBL" id="AAAB01008850">
    <property type="status" value="NOT_ANNOTATED_CDS"/>
    <property type="molecule type" value="Genomic_DNA"/>
</dbReference>
<organism evidence="2 3">
    <name type="scientific">Anopheles gambiae</name>
    <name type="common">African malaria mosquito</name>
    <dbReference type="NCBI Taxonomy" id="7165"/>
    <lineage>
        <taxon>Eukaryota</taxon>
        <taxon>Metazoa</taxon>
        <taxon>Ecdysozoa</taxon>
        <taxon>Arthropoda</taxon>
        <taxon>Hexapoda</taxon>
        <taxon>Insecta</taxon>
        <taxon>Pterygota</taxon>
        <taxon>Neoptera</taxon>
        <taxon>Endopterygota</taxon>
        <taxon>Diptera</taxon>
        <taxon>Nematocera</taxon>
        <taxon>Culicoidea</taxon>
        <taxon>Culicidae</taxon>
        <taxon>Anophelinae</taxon>
        <taxon>Anopheles</taxon>
    </lineage>
</organism>
<protein>
    <recommendedName>
        <fullName evidence="4">C2H2-type domain-containing protein</fullName>
    </recommendedName>
</protein>
<keyword evidence="3" id="KW-1185">Reference proteome</keyword>
<feature type="region of interest" description="Disordered" evidence="1">
    <location>
        <begin position="1"/>
        <end position="36"/>
    </location>
</feature>
<dbReference type="EnsemblMetazoa" id="AGAP029955.R16">
    <property type="protein sequence ID" value="AGAP029955.P16"/>
    <property type="gene ID" value="AGAP029955"/>
</dbReference>
<reference evidence="2" key="3">
    <citation type="submission" date="2025-05" db="UniProtKB">
        <authorList>
            <consortium name="EnsemblMetazoa"/>
        </authorList>
    </citation>
    <scope>IDENTIFICATION</scope>
    <source>
        <strain evidence="2">PEST</strain>
    </source>
</reference>
<evidence type="ECO:0000256" key="1">
    <source>
        <dbReference type="SAM" id="MobiDB-lite"/>
    </source>
</evidence>
<evidence type="ECO:0000313" key="3">
    <source>
        <dbReference type="Proteomes" id="UP000007062"/>
    </source>
</evidence>
<sequence length="107" mass="12097">MVTSRSSPPHEAQHIDPSPSGQQPPAANVRRTNGRGRRVRIARRYLRSENASTDVWATEVTFRDCKNIPGPQFQISRSHQCHTMYGRLVTLHHEGQSHLGDGMLSKR</sequence>
<evidence type="ECO:0000313" key="2">
    <source>
        <dbReference type="EnsemblMetazoa" id="AGAP029955.P16"/>
    </source>
</evidence>
<dbReference type="Proteomes" id="UP000007062">
    <property type="component" value="Chromosome 2R"/>
</dbReference>
<reference evidence="2 3" key="2">
    <citation type="journal article" date="2004" name="Trends Parasitol.">
        <title>The Anopheles gambiae genome: an update.</title>
        <authorList>
            <person name="Mongin E."/>
            <person name="Louis C."/>
            <person name="Holt R.A."/>
            <person name="Birney E."/>
            <person name="Collins F.H."/>
        </authorList>
    </citation>
    <scope>NUCLEOTIDE SEQUENCE [LARGE SCALE GENOMIC DNA]</scope>
    <source>
        <strain evidence="2 3">PEST</strain>
    </source>
</reference>
<name>A0ABK8G7N2_ANOGA</name>
<reference evidence="2 3" key="1">
    <citation type="journal article" date="2002" name="Science">
        <title>The genome sequence of the malaria mosquito Anopheles gambiae.</title>
        <authorList>
            <person name="Holt R.A."/>
            <person name="Subramanian G.M."/>
            <person name="Halpern A."/>
            <person name="Sutton G.G."/>
            <person name="Charlab R."/>
            <person name="Nusskern D.R."/>
            <person name="Wincker P."/>
            <person name="Clark A.G."/>
            <person name="Ribeiro J.M."/>
            <person name="Wides R."/>
            <person name="Salzberg S.L."/>
            <person name="Loftus B."/>
            <person name="Yandell M."/>
            <person name="Majoros W.H."/>
            <person name="Rusch D.B."/>
            <person name="Lai Z."/>
            <person name="Kraft C.L."/>
            <person name="Abril J.F."/>
            <person name="Anthouard V."/>
            <person name="Arensburger P."/>
            <person name="Atkinson P.W."/>
            <person name="Baden H."/>
            <person name="de Berardinis V."/>
            <person name="Baldwin D."/>
            <person name="Benes V."/>
            <person name="Biedler J."/>
            <person name="Blass C."/>
            <person name="Bolanos R."/>
            <person name="Boscus D."/>
            <person name="Barnstead M."/>
            <person name="Cai S."/>
            <person name="Center A."/>
            <person name="Chaturverdi K."/>
            <person name="Christophides G.K."/>
            <person name="Chrystal M.A."/>
            <person name="Clamp M."/>
            <person name="Cravchik A."/>
            <person name="Curwen V."/>
            <person name="Dana A."/>
            <person name="Delcher A."/>
            <person name="Dew I."/>
            <person name="Evans C.A."/>
            <person name="Flanigan M."/>
            <person name="Grundschober-Freimoser A."/>
            <person name="Friedli L."/>
            <person name="Gu Z."/>
            <person name="Guan P."/>
            <person name="Guigo R."/>
            <person name="Hillenmeyer M.E."/>
            <person name="Hladun S.L."/>
            <person name="Hogan J.R."/>
            <person name="Hong Y.S."/>
            <person name="Hoover J."/>
            <person name="Jaillon O."/>
            <person name="Ke Z."/>
            <person name="Kodira C."/>
            <person name="Kokoza E."/>
            <person name="Koutsos A."/>
            <person name="Letunic I."/>
            <person name="Levitsky A."/>
            <person name="Liang Y."/>
            <person name="Lin J.J."/>
            <person name="Lobo N.F."/>
            <person name="Lopez J.R."/>
            <person name="Malek J.A."/>
            <person name="McIntosh T.C."/>
            <person name="Meister S."/>
            <person name="Miller J."/>
            <person name="Mobarry C."/>
            <person name="Mongin E."/>
            <person name="Murphy S.D."/>
            <person name="O'Brochta D.A."/>
            <person name="Pfannkoch C."/>
            <person name="Qi R."/>
            <person name="Regier M.A."/>
            <person name="Remington K."/>
            <person name="Shao H."/>
            <person name="Sharakhova M.V."/>
            <person name="Sitter C.D."/>
            <person name="Shetty J."/>
            <person name="Smith T.J."/>
            <person name="Strong R."/>
            <person name="Sun J."/>
            <person name="Thomasova D."/>
            <person name="Ton L.Q."/>
            <person name="Topalis P."/>
            <person name="Tu Z."/>
            <person name="Unger M.F."/>
            <person name="Walenz B."/>
            <person name="Wang A."/>
            <person name="Wang J."/>
            <person name="Wang M."/>
            <person name="Wang X."/>
            <person name="Woodford K.J."/>
            <person name="Wortman J.R."/>
            <person name="Wu M."/>
            <person name="Yao A."/>
            <person name="Zdobnov E.M."/>
            <person name="Zhang H."/>
            <person name="Zhao Q."/>
            <person name="Zhao S."/>
            <person name="Zhu S.C."/>
            <person name="Zhimulev I."/>
            <person name="Coluzzi M."/>
            <person name="della Torre A."/>
            <person name="Roth C.W."/>
            <person name="Louis C."/>
            <person name="Kalush F."/>
            <person name="Mural R.J."/>
            <person name="Myers E.W."/>
            <person name="Adams M.D."/>
            <person name="Smith H.O."/>
            <person name="Broder S."/>
            <person name="Gardner M.J."/>
            <person name="Fraser C.M."/>
            <person name="Birney E."/>
            <person name="Bork P."/>
            <person name="Brey P.T."/>
            <person name="Venter J.C."/>
            <person name="Weissenbach J."/>
            <person name="Kafatos F.C."/>
            <person name="Collins F.H."/>
            <person name="Hoffman S.L."/>
        </authorList>
    </citation>
    <scope>NUCLEOTIDE SEQUENCE [LARGE SCALE GENOMIC DNA]</scope>
    <source>
        <strain evidence="2 3">PEST</strain>
    </source>
</reference>
<accession>A0ABK8G7N2</accession>
<proteinExistence type="predicted"/>
<evidence type="ECO:0008006" key="4">
    <source>
        <dbReference type="Google" id="ProtNLM"/>
    </source>
</evidence>